<feature type="chain" id="PRO_5046911352" evidence="7">
    <location>
        <begin position="33"/>
        <end position="1066"/>
    </location>
</feature>
<dbReference type="PROSITE" id="PS01156">
    <property type="entry name" value="TONB_DEPENDENT_REC_2"/>
    <property type="match status" value="1"/>
</dbReference>
<dbReference type="Pfam" id="PF14905">
    <property type="entry name" value="OMP_b-brl_3"/>
    <property type="match status" value="1"/>
</dbReference>
<keyword evidence="9" id="KW-0378">Hydrolase</keyword>
<dbReference type="SUPFAM" id="SSF49452">
    <property type="entry name" value="Starch-binding domain-like"/>
    <property type="match status" value="1"/>
</dbReference>
<dbReference type="Gene3D" id="3.55.50.30">
    <property type="match status" value="1"/>
</dbReference>
<dbReference type="Pfam" id="PF13620">
    <property type="entry name" value="CarboxypepD_reg"/>
    <property type="match status" value="1"/>
</dbReference>
<dbReference type="Proteomes" id="UP001596303">
    <property type="component" value="Unassembled WGS sequence"/>
</dbReference>
<keyword evidence="3 7" id="KW-0732">Signal</keyword>
<evidence type="ECO:0000256" key="5">
    <source>
        <dbReference type="ARBA" id="ARBA00023136"/>
    </source>
</evidence>
<dbReference type="GO" id="GO:0016787">
    <property type="term" value="F:hydrolase activity"/>
    <property type="evidence" value="ECO:0007669"/>
    <property type="project" value="UniProtKB-KW"/>
</dbReference>
<evidence type="ECO:0000256" key="2">
    <source>
        <dbReference type="ARBA" id="ARBA00022448"/>
    </source>
</evidence>
<protein>
    <submittedName>
        <fullName evidence="9">TonB-dependent receptor</fullName>
    </submittedName>
</protein>
<dbReference type="InterPro" id="IPR012910">
    <property type="entry name" value="Plug_dom"/>
</dbReference>
<evidence type="ECO:0000259" key="8">
    <source>
        <dbReference type="SMART" id="SM00965"/>
    </source>
</evidence>
<evidence type="ECO:0000256" key="6">
    <source>
        <dbReference type="ARBA" id="ARBA00023237"/>
    </source>
</evidence>
<evidence type="ECO:0000313" key="9">
    <source>
        <dbReference type="EMBL" id="MFC6198479.1"/>
    </source>
</evidence>
<evidence type="ECO:0000256" key="4">
    <source>
        <dbReference type="ARBA" id="ARBA00023077"/>
    </source>
</evidence>
<proteinExistence type="predicted"/>
<dbReference type="InterPro" id="IPR041700">
    <property type="entry name" value="OMP_b-brl_3"/>
</dbReference>
<dbReference type="PANTHER" id="PTHR40980:SF4">
    <property type="entry name" value="TONB-DEPENDENT RECEPTOR-LIKE BETA-BARREL DOMAIN-CONTAINING PROTEIN"/>
    <property type="match status" value="1"/>
</dbReference>
<dbReference type="InterPro" id="IPR010917">
    <property type="entry name" value="TonB_rcpt_CS"/>
</dbReference>
<evidence type="ECO:0000313" key="10">
    <source>
        <dbReference type="Proteomes" id="UP001596303"/>
    </source>
</evidence>
<evidence type="ECO:0000256" key="3">
    <source>
        <dbReference type="ARBA" id="ARBA00022729"/>
    </source>
</evidence>
<dbReference type="Gene3D" id="2.40.170.20">
    <property type="entry name" value="TonB-dependent receptor, beta-barrel domain"/>
    <property type="match status" value="1"/>
</dbReference>
<evidence type="ECO:0000256" key="1">
    <source>
        <dbReference type="ARBA" id="ARBA00004442"/>
    </source>
</evidence>
<reference evidence="10" key="1">
    <citation type="journal article" date="2019" name="Int. J. Syst. Evol. Microbiol.">
        <title>The Global Catalogue of Microorganisms (GCM) 10K type strain sequencing project: providing services to taxonomists for standard genome sequencing and annotation.</title>
        <authorList>
            <consortium name="The Broad Institute Genomics Platform"/>
            <consortium name="The Broad Institute Genome Sequencing Center for Infectious Disease"/>
            <person name="Wu L."/>
            <person name="Ma J."/>
        </authorList>
    </citation>
    <scope>NUCLEOTIDE SEQUENCE [LARGE SCALE GENOMIC DNA]</scope>
    <source>
        <strain evidence="10">CGMCC-1.15741</strain>
    </source>
</reference>
<comment type="caution">
    <text evidence="9">The sequence shown here is derived from an EMBL/GenBank/DDBJ whole genome shotgun (WGS) entry which is preliminary data.</text>
</comment>
<accession>A0ABW1SA88</accession>
<dbReference type="InterPro" id="IPR037066">
    <property type="entry name" value="Plug_dom_sf"/>
</dbReference>
<keyword evidence="6" id="KW-0998">Cell outer membrane</keyword>
<dbReference type="EMBL" id="JBHSSW010000012">
    <property type="protein sequence ID" value="MFC6198479.1"/>
    <property type="molecule type" value="Genomic_DNA"/>
</dbReference>
<keyword evidence="4" id="KW-0798">TonB box</keyword>
<dbReference type="NCBIfam" id="TIGR01782">
    <property type="entry name" value="TonB-Xanth-Caul"/>
    <property type="match status" value="1"/>
</dbReference>
<feature type="domain" description="Secretin/TonB short N-terminal" evidence="8">
    <location>
        <begin position="64"/>
        <end position="115"/>
    </location>
</feature>
<dbReference type="InterPro" id="IPR013784">
    <property type="entry name" value="Carb-bd-like_fold"/>
</dbReference>
<evidence type="ECO:0000256" key="7">
    <source>
        <dbReference type="SAM" id="SignalP"/>
    </source>
</evidence>
<dbReference type="RefSeq" id="WP_377378726.1">
    <property type="nucleotide sequence ID" value="NZ_JBHSSW010000012.1"/>
</dbReference>
<sequence>MSQQANGQMKTGITRSLLAAVSVFALQGVAQAASAQDASAVQPISLNGGNLSEVIVELSRESGVPIFVSGELIEGINVPPLSGEMSVRTALESLTLGQELEISENESGALIIKSVNAPKEISQSEASISTSLSGQVTAAGTMGYLEGALVEIPSLNRSAETDREGRFIIRNLPTGTFDVLITYQGKRDFSSTVKVADGKSKTLSVAMLPLSADDDVGVMDKVIVTASPIADSEAAAYSRQKASDNLVNIIASDTIGRFPDQNVAAALSRVPGVSVERDQGQARYINLRGAPTKWTTLSFNGLNIVSPSGRTPRFDTVPNAIVSSIETTKATTADMPAESIAGNVNIITRSPFDHNGLMISGQVAGGYMELGGGGEQDLNLAISNTFNNDTMGFVVSAAHYERDQVTDNIENRFEQASEARGTPGEDIIWASQYDYRLYRLNRQNRAYSGRFDWRPNADHELFVSSIYTEFRDHEQRHLLRFDLDDSESCYAQVSCGNTFEEGIVYGVEGDGQFNTGLSIQSILTNTLGGDHFIKGWDVSWRLNQTSANDEGFAYSQYAFTSDSSLESRFTVEYDYTDPDYPIFTMFDTIDNGDGTYSAGQQLDFYDVERLKFDRVTEYHNLDMTQSWGGRIDLERDISVYDLPVTVKFGGSYDTRLKKVKEDRTQVSPDTLEAAGLSQFNATEIMSDELMFGEFPSGWDGYLYDHDKAARVLRTALAQGAGEYQSDRFLENYYRVQEDIAALYAMATVDFDWGNIVAGLRVERSENEGEAYGVEDDEFVLLDAGDSHTGYFPSIHINYDITEDQKFRLSFNSGLARADFDTRAPNFEINDEDQEISGGNPFVKPELAYGVDAYYEWYLKPVGILSAGAFFKYIKDPIVSMNTRFGSNQLNTPLYNRADYMFDTDANGDKGQYYGLEFVYAQKFDFLPDYGLPEWTDGFGFNGNLTIADSEITLGDGRTAPMTSSSDYNYNTSVYWEKYGISARVNWQWRTEWLNSYGSSEEFDRYWDGLGRLSFGARYQANDNLEFYFDAKNLTDQVGRRYRGNDSRVYEIEGFGRTYMAGLRFNF</sequence>
<keyword evidence="9" id="KW-0675">Receptor</keyword>
<keyword evidence="2" id="KW-0813">Transport</keyword>
<comment type="subcellular location">
    <subcellularLocation>
        <location evidence="1">Cell outer membrane</location>
    </subcellularLocation>
</comment>
<dbReference type="SUPFAM" id="SSF56935">
    <property type="entry name" value="Porins"/>
    <property type="match status" value="1"/>
</dbReference>
<organism evidence="9 10">
    <name type="scientific">Ponticaulis profundi</name>
    <dbReference type="NCBI Taxonomy" id="2665222"/>
    <lineage>
        <taxon>Bacteria</taxon>
        <taxon>Pseudomonadati</taxon>
        <taxon>Pseudomonadota</taxon>
        <taxon>Alphaproteobacteria</taxon>
        <taxon>Hyphomonadales</taxon>
        <taxon>Hyphomonadaceae</taxon>
        <taxon>Ponticaulis</taxon>
    </lineage>
</organism>
<dbReference type="InterPro" id="IPR011662">
    <property type="entry name" value="Secretin/TonB_short_N"/>
</dbReference>
<dbReference type="Gene3D" id="2.60.40.1120">
    <property type="entry name" value="Carboxypeptidase-like, regulatory domain"/>
    <property type="match status" value="1"/>
</dbReference>
<dbReference type="PANTHER" id="PTHR40980">
    <property type="entry name" value="PLUG DOMAIN-CONTAINING PROTEIN"/>
    <property type="match status" value="1"/>
</dbReference>
<dbReference type="Pfam" id="PF07715">
    <property type="entry name" value="Plug"/>
    <property type="match status" value="1"/>
</dbReference>
<dbReference type="InterPro" id="IPR010104">
    <property type="entry name" value="TonB_rcpt_bac"/>
</dbReference>
<feature type="signal peptide" evidence="7">
    <location>
        <begin position="1"/>
        <end position="32"/>
    </location>
</feature>
<name>A0ABW1SA88_9PROT</name>
<dbReference type="Gene3D" id="2.170.130.10">
    <property type="entry name" value="TonB-dependent receptor, plug domain"/>
    <property type="match status" value="1"/>
</dbReference>
<gene>
    <name evidence="9" type="ORF">ACFQDM_10325</name>
</gene>
<dbReference type="SMART" id="SM00965">
    <property type="entry name" value="STN"/>
    <property type="match status" value="1"/>
</dbReference>
<dbReference type="InterPro" id="IPR036942">
    <property type="entry name" value="Beta-barrel_TonB_sf"/>
</dbReference>
<keyword evidence="5" id="KW-0472">Membrane</keyword>
<keyword evidence="10" id="KW-1185">Reference proteome</keyword>